<evidence type="ECO:0000313" key="10">
    <source>
        <dbReference type="Proteomes" id="UP001212997"/>
    </source>
</evidence>
<dbReference type="GO" id="GO:0015031">
    <property type="term" value="P:protein transport"/>
    <property type="evidence" value="ECO:0007669"/>
    <property type="project" value="UniProtKB-KW"/>
</dbReference>
<evidence type="ECO:0000256" key="8">
    <source>
        <dbReference type="SAM" id="Phobius"/>
    </source>
</evidence>
<evidence type="ECO:0000256" key="7">
    <source>
        <dbReference type="SAM" id="MobiDB-lite"/>
    </source>
</evidence>
<accession>A0AAD5VDN2</accession>
<comment type="caution">
    <text evidence="9">The sequence shown here is derived from an EMBL/GenBank/DDBJ whole genome shotgun (WGS) entry which is preliminary data.</text>
</comment>
<feature type="region of interest" description="Disordered" evidence="7">
    <location>
        <begin position="357"/>
        <end position="389"/>
    </location>
</feature>
<keyword evidence="10" id="KW-1185">Reference proteome</keyword>
<dbReference type="EMBL" id="JANAWD010000018">
    <property type="protein sequence ID" value="KAJ3491057.1"/>
    <property type="molecule type" value="Genomic_DNA"/>
</dbReference>
<keyword evidence="8" id="KW-0812">Transmembrane</keyword>
<comment type="similarity">
    <text evidence="2">Belongs to the SNF7 family.</text>
</comment>
<evidence type="ECO:0000256" key="1">
    <source>
        <dbReference type="ARBA" id="ARBA00004608"/>
    </source>
</evidence>
<evidence type="ECO:0000256" key="4">
    <source>
        <dbReference type="ARBA" id="ARBA00022753"/>
    </source>
</evidence>
<evidence type="ECO:0000256" key="3">
    <source>
        <dbReference type="ARBA" id="ARBA00022448"/>
    </source>
</evidence>
<evidence type="ECO:0000313" key="9">
    <source>
        <dbReference type="EMBL" id="KAJ3491057.1"/>
    </source>
</evidence>
<feature type="compositionally biased region" description="Basic and acidic residues" evidence="7">
    <location>
        <begin position="589"/>
        <end position="608"/>
    </location>
</feature>
<dbReference type="PANTHER" id="PTHR22761">
    <property type="entry name" value="CHARGED MULTIVESICULAR BODY PROTEIN"/>
    <property type="match status" value="1"/>
</dbReference>
<dbReference type="AlphaFoldDB" id="A0AAD5VDN2"/>
<evidence type="ECO:0000256" key="2">
    <source>
        <dbReference type="ARBA" id="ARBA00006190"/>
    </source>
</evidence>
<dbReference type="Pfam" id="PF03357">
    <property type="entry name" value="Snf7"/>
    <property type="match status" value="1"/>
</dbReference>
<reference evidence="9" key="1">
    <citation type="submission" date="2022-07" db="EMBL/GenBank/DDBJ databases">
        <title>Genome Sequence of Physisporinus lineatus.</title>
        <authorList>
            <person name="Buettner E."/>
        </authorList>
    </citation>
    <scope>NUCLEOTIDE SEQUENCE</scope>
    <source>
        <strain evidence="9">VT162</strain>
    </source>
</reference>
<feature type="transmembrane region" description="Helical" evidence="8">
    <location>
        <begin position="272"/>
        <end position="293"/>
    </location>
</feature>
<dbReference type="Gene3D" id="1.10.287.1060">
    <property type="entry name" value="ESAT-6-like"/>
    <property type="match status" value="1"/>
</dbReference>
<feature type="transmembrane region" description="Helical" evidence="8">
    <location>
        <begin position="299"/>
        <end position="323"/>
    </location>
</feature>
<sequence length="608" mass="67861">MADSASTINESGCAVPTEGQPFDFEVRLGLSFIVQAACFSALAVTGLLLYIAFSAIRSKRGGYRGWTMSTHVHWYFLSLMVSELIQAIGGILNVKWVKNSDVMEGATCTAQGEYLLNHGADPCRVLKQLGDVGVALASLAIAIHTFSVIVLRWRPKPTYTVAVVVISTIWLFLILTIAISLGVHRGKDYYGDTQYWCWITQAYPGQRIALEYFWMWMAAFMNILLYIPITLVLKGFMTVSGWRVRFLSRSERRHVSQAAIDRDDIDHIAVKMLFYPLIYTCTVLPIAIVRWRAFSNRCVPWAATVVAGVIFASSGLLNVLLFTTTRPTLLPSRERNDHTPRSLRFGPRIHSSVISISSPSASAPPGLSGSSTHAGTISTIPDELDNGSLRLDTPKNSIGTILDDHTKFQAFGSSPSLTLKLQRDKVRQYQKKIQGVLDREHELAKQYLAEGRKDRAIFALRKRKFQETLLTKTDGQLENLEQLVSTIEFSLIEVSVLHGLQQGNEALKEIHKVLNVDSVEKLLEETAVAREHQREIDEMLANNLTVEDEEAVQAELKELEREALGETAPLELPSVPTEAPTEPEDVESETDKTPVKQERERERIPVAA</sequence>
<organism evidence="9 10">
    <name type="scientific">Meripilus lineatus</name>
    <dbReference type="NCBI Taxonomy" id="2056292"/>
    <lineage>
        <taxon>Eukaryota</taxon>
        <taxon>Fungi</taxon>
        <taxon>Dikarya</taxon>
        <taxon>Basidiomycota</taxon>
        <taxon>Agaricomycotina</taxon>
        <taxon>Agaricomycetes</taxon>
        <taxon>Polyporales</taxon>
        <taxon>Meripilaceae</taxon>
        <taxon>Meripilus</taxon>
    </lineage>
</organism>
<feature type="transmembrane region" description="Helical" evidence="8">
    <location>
        <begin position="158"/>
        <end position="183"/>
    </location>
</feature>
<dbReference type="GO" id="GO:0000815">
    <property type="term" value="C:ESCRT III complex"/>
    <property type="evidence" value="ECO:0007669"/>
    <property type="project" value="TreeGrafter"/>
</dbReference>
<feature type="transmembrane region" description="Helical" evidence="8">
    <location>
        <begin position="132"/>
        <end position="151"/>
    </location>
</feature>
<feature type="compositionally biased region" description="Low complexity" evidence="7">
    <location>
        <begin position="357"/>
        <end position="371"/>
    </location>
</feature>
<keyword evidence="5" id="KW-0653">Protein transport</keyword>
<evidence type="ECO:0008006" key="11">
    <source>
        <dbReference type="Google" id="ProtNLM"/>
    </source>
</evidence>
<dbReference type="GO" id="GO:0032511">
    <property type="term" value="P:late endosome to vacuole transport via multivesicular body sorting pathway"/>
    <property type="evidence" value="ECO:0007669"/>
    <property type="project" value="TreeGrafter"/>
</dbReference>
<dbReference type="InterPro" id="IPR005024">
    <property type="entry name" value="Snf7_fam"/>
</dbReference>
<dbReference type="PANTHER" id="PTHR22761:SF5">
    <property type="entry name" value="CHARGED MULTIVESICULAR BODY PROTEIN 6"/>
    <property type="match status" value="1"/>
</dbReference>
<dbReference type="Gene3D" id="1.20.1070.10">
    <property type="entry name" value="Rhodopsin 7-helix transmembrane proteins"/>
    <property type="match status" value="1"/>
</dbReference>
<comment type="subcellular location">
    <subcellularLocation>
        <location evidence="1">Endosome membrane</location>
    </subcellularLocation>
</comment>
<feature type="transmembrane region" description="Helical" evidence="8">
    <location>
        <begin position="74"/>
        <end position="94"/>
    </location>
</feature>
<dbReference type="GO" id="GO:0006900">
    <property type="term" value="P:vesicle budding from membrane"/>
    <property type="evidence" value="ECO:0007669"/>
    <property type="project" value="TreeGrafter"/>
</dbReference>
<protein>
    <recommendedName>
        <fullName evidence="11">Glucose receptor Git3 N-terminal domain-containing protein</fullName>
    </recommendedName>
</protein>
<proteinExistence type="inferred from homology"/>
<keyword evidence="4" id="KW-0967">Endosome</keyword>
<name>A0AAD5VDN2_9APHY</name>
<feature type="region of interest" description="Disordered" evidence="7">
    <location>
        <begin position="561"/>
        <end position="608"/>
    </location>
</feature>
<feature type="transmembrane region" description="Helical" evidence="8">
    <location>
        <begin position="213"/>
        <end position="233"/>
    </location>
</feature>
<gene>
    <name evidence="9" type="ORF">NLI96_g991</name>
</gene>
<keyword evidence="6 8" id="KW-0472">Membrane</keyword>
<keyword evidence="3" id="KW-0813">Transport</keyword>
<keyword evidence="8" id="KW-1133">Transmembrane helix</keyword>
<feature type="transmembrane region" description="Helical" evidence="8">
    <location>
        <begin position="32"/>
        <end position="53"/>
    </location>
</feature>
<evidence type="ECO:0000256" key="6">
    <source>
        <dbReference type="ARBA" id="ARBA00023136"/>
    </source>
</evidence>
<dbReference type="Proteomes" id="UP001212997">
    <property type="component" value="Unassembled WGS sequence"/>
</dbReference>
<dbReference type="GO" id="GO:0005771">
    <property type="term" value="C:multivesicular body"/>
    <property type="evidence" value="ECO:0007669"/>
    <property type="project" value="TreeGrafter"/>
</dbReference>
<evidence type="ECO:0000256" key="5">
    <source>
        <dbReference type="ARBA" id="ARBA00022927"/>
    </source>
</evidence>